<accession>A0A315EL02</accession>
<dbReference type="EMBL" id="NESP01000001">
    <property type="protein sequence ID" value="PUE58583.1"/>
    <property type="molecule type" value="Genomic_DNA"/>
</dbReference>
<keyword evidence="2" id="KW-1185">Reference proteome</keyword>
<dbReference type="AlphaFoldDB" id="A0A315EL02"/>
<evidence type="ECO:0000313" key="1">
    <source>
        <dbReference type="EMBL" id="PUE58583.1"/>
    </source>
</evidence>
<protein>
    <submittedName>
        <fullName evidence="1">Uncharacterized protein</fullName>
    </submittedName>
</protein>
<name>A0A315EL02_9BURK</name>
<proteinExistence type="predicted"/>
<gene>
    <name evidence="1" type="ORF">B9Z44_02615</name>
</gene>
<reference evidence="1 2" key="1">
    <citation type="submission" date="2017-04" db="EMBL/GenBank/DDBJ databases">
        <title>Unexpected and diverse lifestyles within the genus Limnohabitans.</title>
        <authorList>
            <person name="Kasalicky V."/>
            <person name="Mehrshad M."/>
            <person name="Andrei S.-A."/>
            <person name="Salcher M."/>
            <person name="Kratochvilova H."/>
            <person name="Simek K."/>
            <person name="Ghai R."/>
        </authorList>
    </citation>
    <scope>NUCLEOTIDE SEQUENCE [LARGE SCALE GENOMIC DNA]</scope>
    <source>
        <strain evidence="1 2">MWH-C5</strain>
    </source>
</reference>
<comment type="caution">
    <text evidence="1">The sequence shown here is derived from an EMBL/GenBank/DDBJ whole genome shotgun (WGS) entry which is preliminary data.</text>
</comment>
<dbReference type="Proteomes" id="UP000251341">
    <property type="component" value="Unassembled WGS sequence"/>
</dbReference>
<sequence length="71" mass="7737">MRIKVINGVLARQKNKDGSDAGFAPLVAGTYEVTGPAKDGQLEVQKDAEHSVFMPLDKLDHYVKLGDVQII</sequence>
<organism evidence="1 2">
    <name type="scientific">Limnohabitans curvus</name>
    <dbReference type="NCBI Taxonomy" id="323423"/>
    <lineage>
        <taxon>Bacteria</taxon>
        <taxon>Pseudomonadati</taxon>
        <taxon>Pseudomonadota</taxon>
        <taxon>Betaproteobacteria</taxon>
        <taxon>Burkholderiales</taxon>
        <taxon>Comamonadaceae</taxon>
        <taxon>Limnohabitans</taxon>
    </lineage>
</organism>
<evidence type="ECO:0000313" key="2">
    <source>
        <dbReference type="Proteomes" id="UP000251341"/>
    </source>
</evidence>